<accession>A0A164QR67</accession>
<keyword evidence="6" id="KW-1185">Reference proteome</keyword>
<keyword evidence="3" id="KW-1133">Transmembrane helix</keyword>
<evidence type="ECO:0000256" key="3">
    <source>
        <dbReference type="SAM" id="Phobius"/>
    </source>
</evidence>
<feature type="region of interest" description="Disordered" evidence="2">
    <location>
        <begin position="323"/>
        <end position="366"/>
    </location>
</feature>
<evidence type="ECO:0000256" key="2">
    <source>
        <dbReference type="SAM" id="MobiDB-lite"/>
    </source>
</evidence>
<evidence type="ECO:0000313" key="6">
    <source>
        <dbReference type="Proteomes" id="UP000076722"/>
    </source>
</evidence>
<organism evidence="5 6">
    <name type="scientific">Sistotremastrum niveocremeum HHB9708</name>
    <dbReference type="NCBI Taxonomy" id="1314777"/>
    <lineage>
        <taxon>Eukaryota</taxon>
        <taxon>Fungi</taxon>
        <taxon>Dikarya</taxon>
        <taxon>Basidiomycota</taxon>
        <taxon>Agaricomycotina</taxon>
        <taxon>Agaricomycetes</taxon>
        <taxon>Sistotremastrales</taxon>
        <taxon>Sistotremastraceae</taxon>
        <taxon>Sertulicium</taxon>
        <taxon>Sertulicium niveocremeum</taxon>
    </lineage>
</organism>
<feature type="domain" description="Cyclin-like" evidence="4">
    <location>
        <begin position="162"/>
        <end position="279"/>
    </location>
</feature>
<dbReference type="AlphaFoldDB" id="A0A164QR67"/>
<protein>
    <submittedName>
        <fullName evidence="5">Cyclin-like protein</fullName>
    </submittedName>
</protein>
<dbReference type="EMBL" id="KV419424">
    <property type="protein sequence ID" value="KZS89891.1"/>
    <property type="molecule type" value="Genomic_DNA"/>
</dbReference>
<feature type="compositionally biased region" description="Polar residues" evidence="2">
    <location>
        <begin position="327"/>
        <end position="337"/>
    </location>
</feature>
<feature type="domain" description="Cyclin-like" evidence="4">
    <location>
        <begin position="45"/>
        <end position="145"/>
    </location>
</feature>
<dbReference type="OrthoDB" id="25002at2759"/>
<gene>
    <name evidence="5" type="ORF">SISNIDRAFT_488761</name>
</gene>
<feature type="compositionally biased region" description="Polar residues" evidence="2">
    <location>
        <begin position="346"/>
        <end position="366"/>
    </location>
</feature>
<dbReference type="Pfam" id="PF00134">
    <property type="entry name" value="Cyclin_N"/>
    <property type="match status" value="1"/>
</dbReference>
<keyword evidence="3" id="KW-0812">Transmembrane</keyword>
<dbReference type="InterPro" id="IPR013763">
    <property type="entry name" value="Cyclin-like_dom"/>
</dbReference>
<dbReference type="SMART" id="SM00385">
    <property type="entry name" value="CYCLIN"/>
    <property type="match status" value="2"/>
</dbReference>
<dbReference type="GO" id="GO:0016538">
    <property type="term" value="F:cyclin-dependent protein serine/threonine kinase regulator activity"/>
    <property type="evidence" value="ECO:0007669"/>
    <property type="project" value="InterPro"/>
</dbReference>
<sequence length="366" mass="41190">MDSKEIKDTRSQWLFDPGALWKTPSIVFSSISRERELLDRARGVEFIFRVGVQLQISLTAMLTAATYFHRFYMRYSFGDFHRVETAGSCIFLSTKIEECGRKVRDVANICMSKAQGIPPVPHEEETPELIRWQTKILANEETLLEALCFDFFVQHPHALLSDLFERLHKDCDPKDLNEKHFTLQDYAWSIANDSLRTPLCILHSSSTIAAACFAIAHAIVEEPKHTTLQERLSECSGLISSEGNEEASFHNGNISIIDAVKFFNVQPSELGDAIVVLLDFYHFQADYIKTTVDGQVEFLDQILQVAYPSPSSHEVHFYRKNIPGTEPGSQQLETLKLSSGDGDTPTHLTSDGGQTPKDSQAMNGQD</sequence>
<proteinExistence type="inferred from homology"/>
<comment type="similarity">
    <text evidence="1">Belongs to the cyclin family.</text>
</comment>
<reference evidence="5 6" key="1">
    <citation type="journal article" date="2016" name="Mol. Biol. Evol.">
        <title>Comparative Genomics of Early-Diverging Mushroom-Forming Fungi Provides Insights into the Origins of Lignocellulose Decay Capabilities.</title>
        <authorList>
            <person name="Nagy L.G."/>
            <person name="Riley R."/>
            <person name="Tritt A."/>
            <person name="Adam C."/>
            <person name="Daum C."/>
            <person name="Floudas D."/>
            <person name="Sun H."/>
            <person name="Yadav J.S."/>
            <person name="Pangilinan J."/>
            <person name="Larsson K.H."/>
            <person name="Matsuura K."/>
            <person name="Barry K."/>
            <person name="Labutti K."/>
            <person name="Kuo R."/>
            <person name="Ohm R.A."/>
            <person name="Bhattacharya S.S."/>
            <person name="Shirouzu T."/>
            <person name="Yoshinaga Y."/>
            <person name="Martin F.M."/>
            <person name="Grigoriev I.V."/>
            <person name="Hibbett D.S."/>
        </authorList>
    </citation>
    <scope>NUCLEOTIDE SEQUENCE [LARGE SCALE GENOMIC DNA]</scope>
    <source>
        <strain evidence="5 6">HHB9708</strain>
    </source>
</reference>
<dbReference type="Gene3D" id="1.10.472.10">
    <property type="entry name" value="Cyclin-like"/>
    <property type="match status" value="2"/>
</dbReference>
<name>A0A164QR67_9AGAM</name>
<evidence type="ECO:0000313" key="5">
    <source>
        <dbReference type="EMBL" id="KZS89891.1"/>
    </source>
</evidence>
<dbReference type="InterPro" id="IPR043198">
    <property type="entry name" value="Cyclin/Ssn8"/>
</dbReference>
<dbReference type="InterPro" id="IPR036915">
    <property type="entry name" value="Cyclin-like_sf"/>
</dbReference>
<feature type="transmembrane region" description="Helical" evidence="3">
    <location>
        <begin position="46"/>
        <end position="68"/>
    </location>
</feature>
<keyword evidence="1" id="KW-0195">Cyclin</keyword>
<dbReference type="Proteomes" id="UP000076722">
    <property type="component" value="Unassembled WGS sequence"/>
</dbReference>
<evidence type="ECO:0000259" key="4">
    <source>
        <dbReference type="SMART" id="SM00385"/>
    </source>
</evidence>
<dbReference type="PANTHER" id="PTHR10026">
    <property type="entry name" value="CYCLIN"/>
    <property type="match status" value="1"/>
</dbReference>
<dbReference type="GO" id="GO:0006357">
    <property type="term" value="P:regulation of transcription by RNA polymerase II"/>
    <property type="evidence" value="ECO:0007669"/>
    <property type="project" value="InterPro"/>
</dbReference>
<dbReference type="SUPFAM" id="SSF47954">
    <property type="entry name" value="Cyclin-like"/>
    <property type="match status" value="2"/>
</dbReference>
<dbReference type="InterPro" id="IPR006671">
    <property type="entry name" value="Cyclin_N"/>
</dbReference>
<dbReference type="STRING" id="1314777.A0A164QR67"/>
<keyword evidence="3" id="KW-0472">Membrane</keyword>
<evidence type="ECO:0000256" key="1">
    <source>
        <dbReference type="RuleBase" id="RU000383"/>
    </source>
</evidence>